<dbReference type="Proteomes" id="UP000322983">
    <property type="component" value="Chromosome"/>
</dbReference>
<evidence type="ECO:0000313" key="9">
    <source>
        <dbReference type="EMBL" id="BBG27119.1"/>
    </source>
</evidence>
<proteinExistence type="inferred from homology"/>
<evidence type="ECO:0000256" key="3">
    <source>
        <dbReference type="ARBA" id="ARBA00022692"/>
    </source>
</evidence>
<keyword evidence="5 6" id="KW-0472">Membrane</keyword>
<dbReference type="PANTHER" id="PTHR38459:SF1">
    <property type="entry name" value="PROPHAGE BACTOPRENOL-LINKED GLUCOSE TRANSLOCASE HOMOLOG"/>
    <property type="match status" value="1"/>
</dbReference>
<comment type="similarity">
    <text evidence="2">Belongs to the GtrA family.</text>
</comment>
<keyword evidence="3 6" id="KW-0812">Transmembrane</keyword>
<dbReference type="PANTHER" id="PTHR38459">
    <property type="entry name" value="PROPHAGE BACTOPRENOL-LINKED GLUCOSE TRANSLOCASE HOMOLOG"/>
    <property type="match status" value="1"/>
</dbReference>
<dbReference type="KEGG" id="step:IC006_1672"/>
<dbReference type="EMBL" id="AP018929">
    <property type="protein sequence ID" value="BBG24361.1"/>
    <property type="molecule type" value="Genomic_DNA"/>
</dbReference>
<evidence type="ECO:0000313" key="10">
    <source>
        <dbReference type="Proteomes" id="UP000322983"/>
    </source>
</evidence>
<evidence type="ECO:0000256" key="4">
    <source>
        <dbReference type="ARBA" id="ARBA00022989"/>
    </source>
</evidence>
<dbReference type="GeneID" id="41717986"/>
<name>A0A510E3Q3_9CREN</name>
<sequence length="144" mass="16263">MSRLLKFMIVGGLGTIVNEGVYITSARLIPIAAALLLGIEISIIFNFFLNDWWTFKGMGVGTSTPMRLIKFHVSSAMGGAVQYFATIVFLIEFLHFTTFSEIFIYLFVYNYLNSSSFTLLFTNFLGIVSSFAVRFITSIKYVWS</sequence>
<evidence type="ECO:0000256" key="6">
    <source>
        <dbReference type="SAM" id="Phobius"/>
    </source>
</evidence>
<evidence type="ECO:0000259" key="7">
    <source>
        <dbReference type="Pfam" id="PF04138"/>
    </source>
</evidence>
<evidence type="ECO:0000256" key="5">
    <source>
        <dbReference type="ARBA" id="ARBA00023136"/>
    </source>
</evidence>
<dbReference type="GO" id="GO:0005886">
    <property type="term" value="C:plasma membrane"/>
    <property type="evidence" value="ECO:0007669"/>
    <property type="project" value="TreeGrafter"/>
</dbReference>
<dbReference type="InterPro" id="IPR051401">
    <property type="entry name" value="GtrA_CellWall_Glycosyl"/>
</dbReference>
<evidence type="ECO:0000256" key="2">
    <source>
        <dbReference type="ARBA" id="ARBA00009399"/>
    </source>
</evidence>
<feature type="transmembrane region" description="Helical" evidence="6">
    <location>
        <begin position="28"/>
        <end position="49"/>
    </location>
</feature>
<reference evidence="9 10" key="2">
    <citation type="journal article" date="2020" name="Int. J. Syst. Evol. Microbiol.">
        <title>Sulfuracidifex tepidarius gen. nov., sp. nov. and transfer of Sulfolobus metallicus Huber and Stetter 1992 to the genus Sulfuracidifex as Sulfuracidifex metallicus comb. nov.</title>
        <authorList>
            <person name="Itoh T."/>
            <person name="Miura T."/>
            <person name="Sakai H.D."/>
            <person name="Kato S."/>
            <person name="Ohkuma M."/>
            <person name="Takashina T."/>
        </authorList>
    </citation>
    <scope>NUCLEOTIDE SEQUENCE</scope>
    <source>
        <strain evidence="8 10">IC-006</strain>
        <strain evidence="9">IC-007</strain>
    </source>
</reference>
<gene>
    <name evidence="8" type="ORF">IC006_1672</name>
    <name evidence="9" type="ORF">IC007_1650</name>
</gene>
<dbReference type="InterPro" id="IPR007267">
    <property type="entry name" value="GtrA_DPMS_TM"/>
</dbReference>
<evidence type="ECO:0000256" key="1">
    <source>
        <dbReference type="ARBA" id="ARBA00004141"/>
    </source>
</evidence>
<evidence type="ECO:0000313" key="8">
    <source>
        <dbReference type="EMBL" id="BBG24361.1"/>
    </source>
</evidence>
<accession>A0A510E3Q3</accession>
<dbReference type="Proteomes" id="UP000325030">
    <property type="component" value="Chromosome"/>
</dbReference>
<keyword evidence="4 6" id="KW-1133">Transmembrane helix</keyword>
<protein>
    <recommendedName>
        <fullName evidence="7">GtrA/DPMS transmembrane domain-containing protein</fullName>
    </recommendedName>
</protein>
<dbReference type="GO" id="GO:0000271">
    <property type="term" value="P:polysaccharide biosynthetic process"/>
    <property type="evidence" value="ECO:0007669"/>
    <property type="project" value="InterPro"/>
</dbReference>
<dbReference type="STRING" id="1294262.GCA_001316085_00353"/>
<accession>A0A510DVV5</accession>
<dbReference type="RefSeq" id="WP_232048872.1">
    <property type="nucleotide sequence ID" value="NZ_AP018929.1"/>
</dbReference>
<feature type="domain" description="GtrA/DPMS transmembrane" evidence="7">
    <location>
        <begin position="6"/>
        <end position="143"/>
    </location>
</feature>
<keyword evidence="10" id="KW-1185">Reference proteome</keyword>
<dbReference type="EMBL" id="AP018930">
    <property type="protein sequence ID" value="BBG27119.1"/>
    <property type="molecule type" value="Genomic_DNA"/>
</dbReference>
<dbReference type="AlphaFoldDB" id="A0A510E3Q3"/>
<reference evidence="11" key="1">
    <citation type="submission" date="2018-09" db="EMBL/GenBank/DDBJ databases">
        <title>Complete Genome Sequencing of Sulfolobus sp. JCM 16834.</title>
        <authorList>
            <person name="Kato S."/>
            <person name="Itoh T."/>
            <person name="Ohkuma M."/>
        </authorList>
    </citation>
    <scope>NUCLEOTIDE SEQUENCE [LARGE SCALE GENOMIC DNA]</scope>
    <source>
        <strain evidence="11">IC-007</strain>
    </source>
</reference>
<dbReference type="Pfam" id="PF04138">
    <property type="entry name" value="GtrA_DPMS_TM"/>
    <property type="match status" value="1"/>
</dbReference>
<evidence type="ECO:0000313" key="11">
    <source>
        <dbReference type="Proteomes" id="UP000325030"/>
    </source>
</evidence>
<organism evidence="9 11">
    <name type="scientific">Sulfuracidifex tepidarius</name>
    <dbReference type="NCBI Taxonomy" id="1294262"/>
    <lineage>
        <taxon>Archaea</taxon>
        <taxon>Thermoproteota</taxon>
        <taxon>Thermoprotei</taxon>
        <taxon>Sulfolobales</taxon>
        <taxon>Sulfolobaceae</taxon>
        <taxon>Sulfuracidifex</taxon>
    </lineage>
</organism>
<comment type="subcellular location">
    <subcellularLocation>
        <location evidence="1">Membrane</location>
        <topology evidence="1">Multi-pass membrane protein</topology>
    </subcellularLocation>
</comment>